<accession>A0ABQ9CS11</accession>
<name>A0ABQ9CS11_9PASS</name>
<organism evidence="1 2">
    <name type="scientific">Willisornis vidua</name>
    <name type="common">Xingu scale-backed antbird</name>
    <dbReference type="NCBI Taxonomy" id="1566151"/>
    <lineage>
        <taxon>Eukaryota</taxon>
        <taxon>Metazoa</taxon>
        <taxon>Chordata</taxon>
        <taxon>Craniata</taxon>
        <taxon>Vertebrata</taxon>
        <taxon>Euteleostomi</taxon>
        <taxon>Archelosauria</taxon>
        <taxon>Archosauria</taxon>
        <taxon>Dinosauria</taxon>
        <taxon>Saurischia</taxon>
        <taxon>Theropoda</taxon>
        <taxon>Coelurosauria</taxon>
        <taxon>Aves</taxon>
        <taxon>Neognathae</taxon>
        <taxon>Neoaves</taxon>
        <taxon>Telluraves</taxon>
        <taxon>Australaves</taxon>
        <taxon>Passeriformes</taxon>
        <taxon>Thamnophilidae</taxon>
        <taxon>Willisornis</taxon>
    </lineage>
</organism>
<evidence type="ECO:0000313" key="1">
    <source>
        <dbReference type="EMBL" id="KAJ7404795.1"/>
    </source>
</evidence>
<dbReference type="EMBL" id="WHWB01034750">
    <property type="protein sequence ID" value="KAJ7404795.1"/>
    <property type="molecule type" value="Genomic_DNA"/>
</dbReference>
<evidence type="ECO:0000313" key="2">
    <source>
        <dbReference type="Proteomes" id="UP001145742"/>
    </source>
</evidence>
<protein>
    <submittedName>
        <fullName evidence="1">Uncharacterized protein</fullName>
    </submittedName>
</protein>
<keyword evidence="2" id="KW-1185">Reference proteome</keyword>
<comment type="caution">
    <text evidence="1">The sequence shown here is derived from an EMBL/GenBank/DDBJ whole genome shotgun (WGS) entry which is preliminary data.</text>
</comment>
<proteinExistence type="predicted"/>
<dbReference type="Proteomes" id="UP001145742">
    <property type="component" value="Unassembled WGS sequence"/>
</dbReference>
<sequence>MKMVKVFEEKPHEEQLRALGLFCLEKRRLRRVLTAGKKLKTAILSTFKIQLCPRESGFTLLVNKMGPIQELNISPVKSTFPDLEMPTITTKKETKNKNRRGEFLTNNTEKTEVLNKFFTSVFSSNVGSLAFGTEIWVDATTNPLLVKEELVCELSQQLDPAN</sequence>
<gene>
    <name evidence="1" type="ORF">WISP_143554</name>
</gene>
<reference evidence="1" key="1">
    <citation type="submission" date="2019-10" db="EMBL/GenBank/DDBJ databases">
        <authorList>
            <person name="Soares A.E.R."/>
            <person name="Aleixo A."/>
            <person name="Schneider P."/>
            <person name="Miyaki C.Y."/>
            <person name="Schneider M.P."/>
            <person name="Mello C."/>
            <person name="Vasconcelos A.T.R."/>
        </authorList>
    </citation>
    <scope>NUCLEOTIDE SEQUENCE</scope>
    <source>
        <tissue evidence="1">Muscle</tissue>
    </source>
</reference>